<dbReference type="WBParaSite" id="TMUE_3000014744.1">
    <property type="protein sequence ID" value="TMUE_3000014744.1"/>
    <property type="gene ID" value="WBGene00290505"/>
</dbReference>
<evidence type="ECO:0000313" key="2">
    <source>
        <dbReference type="Proteomes" id="UP000046395"/>
    </source>
</evidence>
<organism evidence="2 3">
    <name type="scientific">Trichuris muris</name>
    <name type="common">Mouse whipworm</name>
    <dbReference type="NCBI Taxonomy" id="70415"/>
    <lineage>
        <taxon>Eukaryota</taxon>
        <taxon>Metazoa</taxon>
        <taxon>Ecdysozoa</taxon>
        <taxon>Nematoda</taxon>
        <taxon>Enoplea</taxon>
        <taxon>Dorylaimia</taxon>
        <taxon>Trichinellida</taxon>
        <taxon>Trichuridae</taxon>
        <taxon>Trichuris</taxon>
    </lineage>
</organism>
<name>A0A5S6R631_TRIMR</name>
<reference evidence="3" key="1">
    <citation type="submission" date="2019-12" db="UniProtKB">
        <authorList>
            <consortium name="WormBaseParasite"/>
        </authorList>
    </citation>
    <scope>IDENTIFICATION</scope>
</reference>
<proteinExistence type="predicted"/>
<feature type="region of interest" description="Disordered" evidence="1">
    <location>
        <begin position="85"/>
        <end position="106"/>
    </location>
</feature>
<evidence type="ECO:0000256" key="1">
    <source>
        <dbReference type="SAM" id="MobiDB-lite"/>
    </source>
</evidence>
<evidence type="ECO:0000313" key="3">
    <source>
        <dbReference type="WBParaSite" id="TMUE_3000014744.1"/>
    </source>
</evidence>
<protein>
    <submittedName>
        <fullName evidence="3">Uncharacterized protein</fullName>
    </submittedName>
</protein>
<keyword evidence="2" id="KW-1185">Reference proteome</keyword>
<sequence>MWNQAVDRQTVIVSMTGAGDHIATGRVRALANHSIPCAHATVPSDGIIGPRPLRSQRLTSYIHSWSPGGDPKEGVVEISFKAPPVPATASNSASYYRADSEASMLA</sequence>
<dbReference type="AlphaFoldDB" id="A0A5S6R631"/>
<accession>A0A5S6R631</accession>
<dbReference type="Proteomes" id="UP000046395">
    <property type="component" value="Unassembled WGS sequence"/>
</dbReference>